<dbReference type="EMBL" id="WPIN01000003">
    <property type="protein sequence ID" value="MVM29937.1"/>
    <property type="molecule type" value="Genomic_DNA"/>
</dbReference>
<proteinExistence type="predicted"/>
<dbReference type="PROSITE" id="PS50110">
    <property type="entry name" value="RESPONSE_REGULATORY"/>
    <property type="match status" value="1"/>
</dbReference>
<accession>A0A7K1S816</accession>
<dbReference type="GO" id="GO:0000160">
    <property type="term" value="P:phosphorelay signal transduction system"/>
    <property type="evidence" value="ECO:0007669"/>
    <property type="project" value="InterPro"/>
</dbReference>
<sequence length="144" mass="16694">MENHGPIIFIDEDDDDKEMVTSILKQIAPDNQIIYFANGQQMLDYLDNTDEPPFLIISEVFTPLMSGLELLDRLNQFSALKAKSIPFILITSPIDKHLVEEAYKGHVQGIFEKKHSLEEMKRQFQAILDYWTTSLYPNQFAKKE</sequence>
<name>A0A7K1S816_9BACT</name>
<gene>
    <name evidence="3" type="ORF">GO755_07830</name>
</gene>
<dbReference type="RefSeq" id="WP_157584200.1">
    <property type="nucleotide sequence ID" value="NZ_WPIN01000003.1"/>
</dbReference>
<organism evidence="3 4">
    <name type="scientific">Spirosoma arboris</name>
    <dbReference type="NCBI Taxonomy" id="2682092"/>
    <lineage>
        <taxon>Bacteria</taxon>
        <taxon>Pseudomonadati</taxon>
        <taxon>Bacteroidota</taxon>
        <taxon>Cytophagia</taxon>
        <taxon>Cytophagales</taxon>
        <taxon>Cytophagaceae</taxon>
        <taxon>Spirosoma</taxon>
    </lineage>
</organism>
<keyword evidence="4" id="KW-1185">Reference proteome</keyword>
<dbReference type="Gene3D" id="3.40.50.2300">
    <property type="match status" value="1"/>
</dbReference>
<dbReference type="AlphaFoldDB" id="A0A7K1S816"/>
<evidence type="ECO:0000256" key="1">
    <source>
        <dbReference type="PROSITE-ProRule" id="PRU00169"/>
    </source>
</evidence>
<dbReference type="Proteomes" id="UP000436006">
    <property type="component" value="Unassembled WGS sequence"/>
</dbReference>
<dbReference type="Pfam" id="PF00072">
    <property type="entry name" value="Response_reg"/>
    <property type="match status" value="1"/>
</dbReference>
<comment type="caution">
    <text evidence="1">Lacks conserved residue(s) required for the propagation of feature annotation.</text>
</comment>
<evidence type="ECO:0000313" key="4">
    <source>
        <dbReference type="Proteomes" id="UP000436006"/>
    </source>
</evidence>
<dbReference type="SUPFAM" id="SSF52172">
    <property type="entry name" value="CheY-like"/>
    <property type="match status" value="1"/>
</dbReference>
<evidence type="ECO:0000313" key="3">
    <source>
        <dbReference type="EMBL" id="MVM29937.1"/>
    </source>
</evidence>
<dbReference type="SMART" id="SM00448">
    <property type="entry name" value="REC"/>
    <property type="match status" value="1"/>
</dbReference>
<dbReference type="InterPro" id="IPR011006">
    <property type="entry name" value="CheY-like_superfamily"/>
</dbReference>
<reference evidence="3 4" key="1">
    <citation type="submission" date="2019-12" db="EMBL/GenBank/DDBJ databases">
        <title>Spirosoma sp. HMF4905 genome sequencing and assembly.</title>
        <authorList>
            <person name="Kang H."/>
            <person name="Cha I."/>
            <person name="Kim H."/>
            <person name="Joh K."/>
        </authorList>
    </citation>
    <scope>NUCLEOTIDE SEQUENCE [LARGE SCALE GENOMIC DNA]</scope>
    <source>
        <strain evidence="3 4">HMF4905</strain>
    </source>
</reference>
<comment type="caution">
    <text evidence="3">The sequence shown here is derived from an EMBL/GenBank/DDBJ whole genome shotgun (WGS) entry which is preliminary data.</text>
</comment>
<protein>
    <submittedName>
        <fullName evidence="3">Response regulator</fullName>
    </submittedName>
</protein>
<evidence type="ECO:0000259" key="2">
    <source>
        <dbReference type="PROSITE" id="PS50110"/>
    </source>
</evidence>
<dbReference type="InterPro" id="IPR001789">
    <property type="entry name" value="Sig_transdc_resp-reg_receiver"/>
</dbReference>
<feature type="domain" description="Response regulatory" evidence="2">
    <location>
        <begin position="6"/>
        <end position="128"/>
    </location>
</feature>